<dbReference type="SUPFAM" id="SSF56563">
    <property type="entry name" value="Major capsid protein gp5"/>
    <property type="match status" value="1"/>
</dbReference>
<evidence type="ECO:0000313" key="4">
    <source>
        <dbReference type="EMBL" id="MCT8506144.1"/>
    </source>
</evidence>
<evidence type="ECO:0000259" key="3">
    <source>
        <dbReference type="Pfam" id="PF05065"/>
    </source>
</evidence>
<reference evidence="4" key="2">
    <citation type="journal article" date="2022" name="Syst. Appl. Microbiol.">
        <title>Chromohalobacter moromii sp. nov., a moderately halophilic bacterium isolated from lupine-based moromi fermentation.</title>
        <authorList>
            <person name="Lulf R.H."/>
            <person name="Hilgarth M."/>
            <person name="Ehrmann M.A."/>
        </authorList>
    </citation>
    <scope>NUCLEOTIDE SEQUENCE</scope>
    <source>
        <strain evidence="4">TMW 2.2304</strain>
    </source>
</reference>
<dbReference type="AlphaFoldDB" id="A0A9X3B4N8"/>
<protein>
    <submittedName>
        <fullName evidence="4">Phage major capsid protein</fullName>
    </submittedName>
</protein>
<dbReference type="Gene3D" id="3.30.2400.10">
    <property type="entry name" value="Major capsid protein gp5"/>
    <property type="match status" value="1"/>
</dbReference>
<name>A0A9X3B4N8_9GAMM</name>
<dbReference type="Gene3D" id="3.30.2320.10">
    <property type="entry name" value="hypothetical protein PF0899 domain"/>
    <property type="match status" value="1"/>
</dbReference>
<sequence length="433" mass="47325">MPSIEELRRERAEVNDQIQALAKQEEESGELSAEQLEQFEKLSKQFDDTSAKLGRAERTERMNATASTPVESYGGRGPAVHTKPELKQYVGATAARMAMSMAAGRGDMQLAAQFARNEIGDDDVAMAVETAAGSGGSLVPQNMHDEIIELLRPKTIVRSLGAQTMPLPNGNLSLPRMASGATSSYVGEGSDVLASEGGTDDVALNAKTMITMVPFSNQLIGRAGFNVEQMFLNDMLSSMAVREDKAFLRDDGSSDTPTGFSKICRDEGRVVPWDSADAKDMAAIDAYLDRLILTLMESDSLLMRPGWGMSPRTYMKLFGLRDGNGNKVYPEMANGELKGWPIRHTTTIPNNLDTSEAGNSNESEIYFADWNDVVIGESDTMTIDFSREATYKDANDNLVSAFSRNQSLLRVVKEHDVAFRHPEGLVLGSEVPW</sequence>
<feature type="compositionally biased region" description="Basic and acidic residues" evidence="2">
    <location>
        <begin position="43"/>
        <end position="61"/>
    </location>
</feature>
<dbReference type="EMBL" id="JAHXDE010000004">
    <property type="protein sequence ID" value="MCT8506144.1"/>
    <property type="molecule type" value="Genomic_DNA"/>
</dbReference>
<reference evidence="4" key="1">
    <citation type="submission" date="2021-07" db="EMBL/GenBank/DDBJ databases">
        <authorList>
            <person name="Luelf R.H."/>
        </authorList>
    </citation>
    <scope>NUCLEOTIDE SEQUENCE</scope>
    <source>
        <strain evidence="4">TMW 2.2304</strain>
    </source>
</reference>
<feature type="region of interest" description="Disordered" evidence="2">
    <location>
        <begin position="43"/>
        <end position="79"/>
    </location>
</feature>
<dbReference type="RefSeq" id="WP_247620356.1">
    <property type="nucleotide sequence ID" value="NZ_JAHXDE010000004.1"/>
</dbReference>
<keyword evidence="5" id="KW-1185">Reference proteome</keyword>
<dbReference type="InterPro" id="IPR054612">
    <property type="entry name" value="Phage_capsid-like_C"/>
</dbReference>
<evidence type="ECO:0000313" key="5">
    <source>
        <dbReference type="Proteomes" id="UP001145353"/>
    </source>
</evidence>
<comment type="caution">
    <text evidence="4">The sequence shown here is derived from an EMBL/GenBank/DDBJ whole genome shotgun (WGS) entry which is preliminary data.</text>
</comment>
<dbReference type="InterPro" id="IPR024455">
    <property type="entry name" value="Phage_capsid"/>
</dbReference>
<proteinExistence type="predicted"/>
<feature type="domain" description="Phage capsid-like C-terminal" evidence="3">
    <location>
        <begin position="135"/>
        <end position="428"/>
    </location>
</feature>
<dbReference type="Pfam" id="PF05065">
    <property type="entry name" value="Phage_capsid"/>
    <property type="match status" value="1"/>
</dbReference>
<gene>
    <name evidence="4" type="ORF">KZO87_12240</name>
</gene>
<accession>A0A9X3B4N8</accession>
<dbReference type="Proteomes" id="UP001145353">
    <property type="component" value="Unassembled WGS sequence"/>
</dbReference>
<evidence type="ECO:0000256" key="1">
    <source>
        <dbReference type="ARBA" id="ARBA00004328"/>
    </source>
</evidence>
<evidence type="ECO:0000256" key="2">
    <source>
        <dbReference type="SAM" id="MobiDB-lite"/>
    </source>
</evidence>
<dbReference type="NCBIfam" id="TIGR01554">
    <property type="entry name" value="major_cap_HK97"/>
    <property type="match status" value="1"/>
</dbReference>
<organism evidence="4 5">
    <name type="scientific">Chromohalobacter moromii</name>
    <dbReference type="NCBI Taxonomy" id="2860329"/>
    <lineage>
        <taxon>Bacteria</taxon>
        <taxon>Pseudomonadati</taxon>
        <taxon>Pseudomonadota</taxon>
        <taxon>Gammaproteobacteria</taxon>
        <taxon>Oceanospirillales</taxon>
        <taxon>Halomonadaceae</taxon>
        <taxon>Chromohalobacter</taxon>
    </lineage>
</organism>
<comment type="subcellular location">
    <subcellularLocation>
        <location evidence="1">Virion</location>
    </subcellularLocation>
</comment>